<evidence type="ECO:0000313" key="1">
    <source>
        <dbReference type="EMBL" id="GAH45796.1"/>
    </source>
</evidence>
<accession>X1FJD9</accession>
<organism evidence="1">
    <name type="scientific">marine sediment metagenome</name>
    <dbReference type="NCBI Taxonomy" id="412755"/>
    <lineage>
        <taxon>unclassified sequences</taxon>
        <taxon>metagenomes</taxon>
        <taxon>ecological metagenomes</taxon>
    </lineage>
</organism>
<reference evidence="1" key="1">
    <citation type="journal article" date="2014" name="Front. Microbiol.">
        <title>High frequency of phylogenetically diverse reductive dehalogenase-homologous genes in deep subseafloor sedimentary metagenomes.</title>
        <authorList>
            <person name="Kawai M."/>
            <person name="Futagami T."/>
            <person name="Toyoda A."/>
            <person name="Takaki Y."/>
            <person name="Nishi S."/>
            <person name="Hori S."/>
            <person name="Arai W."/>
            <person name="Tsubouchi T."/>
            <person name="Morono Y."/>
            <person name="Uchiyama I."/>
            <person name="Ito T."/>
            <person name="Fujiyama A."/>
            <person name="Inagaki F."/>
            <person name="Takami H."/>
        </authorList>
    </citation>
    <scope>NUCLEOTIDE SEQUENCE</scope>
    <source>
        <strain evidence="1">Expedition CK06-06</strain>
    </source>
</reference>
<dbReference type="AlphaFoldDB" id="X1FJD9"/>
<protein>
    <submittedName>
        <fullName evidence="1">Uncharacterized protein</fullName>
    </submittedName>
</protein>
<name>X1FJD9_9ZZZZ</name>
<sequence>MEDSQGKVKSDFEITKEYNQNMRKLQSQKTLRSGATCVISASISHEFWALAKENR</sequence>
<proteinExistence type="predicted"/>
<gene>
    <name evidence="1" type="ORF">S03H2_12130</name>
</gene>
<feature type="non-terminal residue" evidence="1">
    <location>
        <position position="55"/>
    </location>
</feature>
<dbReference type="EMBL" id="BARU01006181">
    <property type="protein sequence ID" value="GAH45796.1"/>
    <property type="molecule type" value="Genomic_DNA"/>
</dbReference>
<comment type="caution">
    <text evidence="1">The sequence shown here is derived from an EMBL/GenBank/DDBJ whole genome shotgun (WGS) entry which is preliminary data.</text>
</comment>